<accession>A0AAD8BPM7</accession>
<reference evidence="2" key="2">
    <citation type="submission" date="2023-04" db="EMBL/GenBank/DDBJ databases">
        <authorList>
            <person name="Bu L."/>
            <person name="Lu L."/>
            <person name="Laidemitt M.R."/>
            <person name="Zhang S.M."/>
            <person name="Mutuku M."/>
            <person name="Mkoji G."/>
            <person name="Steinauer M."/>
            <person name="Loker E.S."/>
        </authorList>
    </citation>
    <scope>NUCLEOTIDE SEQUENCE</scope>
    <source>
        <strain evidence="2">KasaAsao</strain>
        <tissue evidence="2">Whole Snail</tissue>
    </source>
</reference>
<dbReference type="Proteomes" id="UP001233172">
    <property type="component" value="Unassembled WGS sequence"/>
</dbReference>
<dbReference type="CDD" id="cd09620">
    <property type="entry name" value="CBM9_like_3"/>
    <property type="match status" value="1"/>
</dbReference>
<evidence type="ECO:0000313" key="2">
    <source>
        <dbReference type="EMBL" id="KAK0058450.1"/>
    </source>
</evidence>
<evidence type="ECO:0008006" key="4">
    <source>
        <dbReference type="Google" id="ProtNLM"/>
    </source>
</evidence>
<proteinExistence type="predicted"/>
<keyword evidence="1" id="KW-0812">Transmembrane</keyword>
<organism evidence="2 3">
    <name type="scientific">Biomphalaria pfeifferi</name>
    <name type="common">Bloodfluke planorb</name>
    <name type="synonym">Freshwater snail</name>
    <dbReference type="NCBI Taxonomy" id="112525"/>
    <lineage>
        <taxon>Eukaryota</taxon>
        <taxon>Metazoa</taxon>
        <taxon>Spiralia</taxon>
        <taxon>Lophotrochozoa</taxon>
        <taxon>Mollusca</taxon>
        <taxon>Gastropoda</taxon>
        <taxon>Heterobranchia</taxon>
        <taxon>Euthyneura</taxon>
        <taxon>Panpulmonata</taxon>
        <taxon>Hygrophila</taxon>
        <taxon>Lymnaeoidea</taxon>
        <taxon>Planorbidae</taxon>
        <taxon>Biomphalaria</taxon>
    </lineage>
</organism>
<dbReference type="EMBL" id="JASAOG010000048">
    <property type="protein sequence ID" value="KAK0058450.1"/>
    <property type="molecule type" value="Genomic_DNA"/>
</dbReference>
<evidence type="ECO:0000256" key="1">
    <source>
        <dbReference type="SAM" id="Phobius"/>
    </source>
</evidence>
<dbReference type="PANTHER" id="PTHR35532">
    <property type="entry name" value="SIMILAR TO POLYHYDROXYALKANOATE DEPOLYMERASE"/>
    <property type="match status" value="1"/>
</dbReference>
<dbReference type="AlphaFoldDB" id="A0AAD8BPM7"/>
<keyword evidence="3" id="KW-1185">Reference proteome</keyword>
<evidence type="ECO:0000313" key="3">
    <source>
        <dbReference type="Proteomes" id="UP001233172"/>
    </source>
</evidence>
<comment type="caution">
    <text evidence="2">The sequence shown here is derived from an EMBL/GenBank/DDBJ whole genome shotgun (WGS) entry which is preliminary data.</text>
</comment>
<sequence>MVSKSPSSLVVTVIIALLSLGVGLVIGYLLRPFPENSKEHKSLEGWINDAEGAGDDKLAALEMLRDCGQLAREDPVISKHLIESDVEACRALTCDIPYPRTYVIYKLRGEAIDLDGKLDEKAWKNVGWTDSFVDIQGRGLPSPRLETKVKMRYDDSFLFIGVFIEEPDIWANVSLHDGTVYQDNSFQILMDTRQSNVNYKEITINAKGIISDLMMTKAYVDSGEPLTFWESDVMSEVHIQGTLNNPKKQDEYWTIEMAIPFTAMYQGSGASLNRSAPEPGETWRANFLRAQWPIRNFGTYYEKLTDASTEWWVWQSPEVINVHLPERWGLLQFQDTAINSTRFQTSDRWITTNALLDTFAALKAFHAVTGRYTDKKELLHLPPYIVSGKCLADLSIELDWSGFKVTAKPLGKNKEEGHTRTDHFLWFGKEDMQYF</sequence>
<feature type="transmembrane region" description="Helical" evidence="1">
    <location>
        <begin position="9"/>
        <end position="30"/>
    </location>
</feature>
<dbReference type="SUPFAM" id="SSF49344">
    <property type="entry name" value="CBD9-like"/>
    <property type="match status" value="1"/>
</dbReference>
<dbReference type="Gene3D" id="2.60.40.1190">
    <property type="match status" value="1"/>
</dbReference>
<reference evidence="2" key="1">
    <citation type="journal article" date="2023" name="PLoS Negl. Trop. Dis.">
        <title>A genome sequence for Biomphalaria pfeifferi, the major vector snail for the human-infecting parasite Schistosoma mansoni.</title>
        <authorList>
            <person name="Bu L."/>
            <person name="Lu L."/>
            <person name="Laidemitt M.R."/>
            <person name="Zhang S.M."/>
            <person name="Mutuku M."/>
            <person name="Mkoji G."/>
            <person name="Steinauer M."/>
            <person name="Loker E.S."/>
        </authorList>
    </citation>
    <scope>NUCLEOTIDE SEQUENCE</scope>
    <source>
        <strain evidence="2">KasaAsao</strain>
    </source>
</reference>
<gene>
    <name evidence="2" type="ORF">Bpfe_012092</name>
</gene>
<protein>
    <recommendedName>
        <fullName evidence="4">Carbohydrate-binding domain-containing protein</fullName>
    </recommendedName>
</protein>
<keyword evidence="1" id="KW-0472">Membrane</keyword>
<name>A0AAD8BPM7_BIOPF</name>
<dbReference type="PANTHER" id="PTHR35532:SF5">
    <property type="entry name" value="CARBOHYDRATE-BINDING DOMAIN-CONTAINING PROTEIN"/>
    <property type="match status" value="1"/>
</dbReference>
<keyword evidence="1" id="KW-1133">Transmembrane helix</keyword>